<keyword evidence="6" id="KW-1185">Reference proteome</keyword>
<comment type="caution">
    <text evidence="5">The sequence shown here is derived from an EMBL/GenBank/DDBJ whole genome shotgun (WGS) entry which is preliminary data.</text>
</comment>
<feature type="active site" description="Acyl-thioester intermediate" evidence="2">
    <location>
        <position position="245"/>
    </location>
</feature>
<dbReference type="Proteomes" id="UP001165405">
    <property type="component" value="Unassembled WGS sequence"/>
</dbReference>
<dbReference type="AlphaFoldDB" id="A0AA41U6N1"/>
<sequence>MTLRQSSPAPGGASSGRGPEPVWPGPQHAGARRRSPTAGGVVAAVVGVVGELLVTAGVLLGLFVVWQLWWTDVEGDRHQQEIIAGLDWTPPPAPAESAGPSVATRHEEAPPVDAQPAEATVFAQLYVPRWGADYVKPVAEGTDKPTVLDTIGIGHYPDTAMPGDVGNFATAAHRTTYGKPYNRIAELQPGDPVVVRTETTWYVYRVTESKIVAPTQVEVVAPVPGLRAGDPLPELTERYLTMTSCHPMYSARERYIVHGTLDYWAPVSEGTPQELLDAGITFDAAGVE</sequence>
<dbReference type="Gene3D" id="2.40.260.10">
    <property type="entry name" value="Sortase"/>
    <property type="match status" value="1"/>
</dbReference>
<feature type="active site" description="Proton donor/acceptor" evidence="2">
    <location>
        <position position="173"/>
    </location>
</feature>
<accession>A0AA41U6N1</accession>
<dbReference type="Pfam" id="PF04203">
    <property type="entry name" value="Sortase"/>
    <property type="match status" value="1"/>
</dbReference>
<evidence type="ECO:0000313" key="6">
    <source>
        <dbReference type="Proteomes" id="UP001165405"/>
    </source>
</evidence>
<dbReference type="RefSeq" id="WP_236088235.1">
    <property type="nucleotide sequence ID" value="NZ_JAKGSG010000021.1"/>
</dbReference>
<dbReference type="GO" id="GO:0016787">
    <property type="term" value="F:hydrolase activity"/>
    <property type="evidence" value="ECO:0007669"/>
    <property type="project" value="UniProtKB-KW"/>
</dbReference>
<keyword evidence="1" id="KW-0378">Hydrolase</keyword>
<dbReference type="InterPro" id="IPR042003">
    <property type="entry name" value="Sortase_E"/>
</dbReference>
<dbReference type="InterPro" id="IPR023365">
    <property type="entry name" value="Sortase_dom-sf"/>
</dbReference>
<evidence type="ECO:0000256" key="3">
    <source>
        <dbReference type="SAM" id="MobiDB-lite"/>
    </source>
</evidence>
<feature type="transmembrane region" description="Helical" evidence="4">
    <location>
        <begin position="41"/>
        <end position="70"/>
    </location>
</feature>
<evidence type="ECO:0000256" key="1">
    <source>
        <dbReference type="ARBA" id="ARBA00022801"/>
    </source>
</evidence>
<dbReference type="InterPro" id="IPR053465">
    <property type="entry name" value="Sortase_Class_E"/>
</dbReference>
<dbReference type="SUPFAM" id="SSF63817">
    <property type="entry name" value="Sortase"/>
    <property type="match status" value="1"/>
</dbReference>
<keyword evidence="4" id="KW-0472">Membrane</keyword>
<evidence type="ECO:0000256" key="4">
    <source>
        <dbReference type="SAM" id="Phobius"/>
    </source>
</evidence>
<organism evidence="5 6">
    <name type="scientific">Antribacter soli</name>
    <dbReference type="NCBI Taxonomy" id="2910976"/>
    <lineage>
        <taxon>Bacteria</taxon>
        <taxon>Bacillati</taxon>
        <taxon>Actinomycetota</taxon>
        <taxon>Actinomycetes</taxon>
        <taxon>Micrococcales</taxon>
        <taxon>Promicromonosporaceae</taxon>
        <taxon>Antribacter</taxon>
    </lineage>
</organism>
<gene>
    <name evidence="5" type="ORF">L1785_05690</name>
</gene>
<feature type="region of interest" description="Disordered" evidence="3">
    <location>
        <begin position="1"/>
        <end position="35"/>
    </location>
</feature>
<proteinExistence type="predicted"/>
<evidence type="ECO:0000256" key="2">
    <source>
        <dbReference type="PIRSR" id="PIRSR605754-1"/>
    </source>
</evidence>
<feature type="region of interest" description="Disordered" evidence="3">
    <location>
        <begin position="84"/>
        <end position="113"/>
    </location>
</feature>
<dbReference type="InterPro" id="IPR005754">
    <property type="entry name" value="Sortase"/>
</dbReference>
<evidence type="ECO:0000313" key="5">
    <source>
        <dbReference type="EMBL" id="MCF4120465.1"/>
    </source>
</evidence>
<feature type="compositionally biased region" description="Low complexity" evidence="3">
    <location>
        <begin position="1"/>
        <end position="20"/>
    </location>
</feature>
<dbReference type="NCBIfam" id="NF033747">
    <property type="entry name" value="class_E_sortase"/>
    <property type="match status" value="1"/>
</dbReference>
<dbReference type="CDD" id="cd05830">
    <property type="entry name" value="Sortase_E"/>
    <property type="match status" value="1"/>
</dbReference>
<reference evidence="5" key="1">
    <citation type="submission" date="2022-01" db="EMBL/GenBank/DDBJ databases">
        <title>Antribacter sp. nov., isolated from Guizhou of China.</title>
        <authorList>
            <person name="Chengliang C."/>
            <person name="Ya Z."/>
        </authorList>
    </citation>
    <scope>NUCLEOTIDE SEQUENCE</scope>
    <source>
        <strain evidence="5">KLBMP 9083</strain>
    </source>
</reference>
<protein>
    <submittedName>
        <fullName evidence="5">Class E sortase</fullName>
    </submittedName>
</protein>
<name>A0AA41U6N1_9MICO</name>
<dbReference type="EMBL" id="JAKGSG010000021">
    <property type="protein sequence ID" value="MCF4120465.1"/>
    <property type="molecule type" value="Genomic_DNA"/>
</dbReference>
<keyword evidence="4" id="KW-0812">Transmembrane</keyword>
<keyword evidence="4" id="KW-1133">Transmembrane helix</keyword>